<keyword evidence="2" id="KW-1185">Reference proteome</keyword>
<dbReference type="AlphaFoldDB" id="A0AAW0VPT6"/>
<sequence length="99" mass="11004">LQAVPNATITIIYHLPLPPSFRPSSTCPTLCNNYHHPSQSSATSPTISPTSSNYCSLNSYLVSSYHYLISSFDHELCHNSYLQHTTSDASQNRCTLWAN</sequence>
<dbReference type="EMBL" id="JARKIK010003200">
    <property type="protein sequence ID" value="KAK8719063.1"/>
    <property type="molecule type" value="Genomic_DNA"/>
</dbReference>
<feature type="non-terminal residue" evidence="1">
    <location>
        <position position="99"/>
    </location>
</feature>
<dbReference type="Proteomes" id="UP001445076">
    <property type="component" value="Unassembled WGS sequence"/>
</dbReference>
<reference evidence="1 2" key="1">
    <citation type="journal article" date="2024" name="BMC Genomics">
        <title>Genome assembly of redclaw crayfish (Cherax quadricarinatus) provides insights into its immune adaptation and hypoxia tolerance.</title>
        <authorList>
            <person name="Liu Z."/>
            <person name="Zheng J."/>
            <person name="Li H."/>
            <person name="Fang K."/>
            <person name="Wang S."/>
            <person name="He J."/>
            <person name="Zhou D."/>
            <person name="Weng S."/>
            <person name="Chi M."/>
            <person name="Gu Z."/>
            <person name="He J."/>
            <person name="Li F."/>
            <person name="Wang M."/>
        </authorList>
    </citation>
    <scope>NUCLEOTIDE SEQUENCE [LARGE SCALE GENOMIC DNA]</scope>
    <source>
        <strain evidence="1">ZL_2023a</strain>
    </source>
</reference>
<evidence type="ECO:0000313" key="1">
    <source>
        <dbReference type="EMBL" id="KAK8719063.1"/>
    </source>
</evidence>
<name>A0AAW0VPT6_CHEQU</name>
<accession>A0AAW0VPT6</accession>
<organism evidence="1 2">
    <name type="scientific">Cherax quadricarinatus</name>
    <name type="common">Australian red claw crayfish</name>
    <dbReference type="NCBI Taxonomy" id="27406"/>
    <lineage>
        <taxon>Eukaryota</taxon>
        <taxon>Metazoa</taxon>
        <taxon>Ecdysozoa</taxon>
        <taxon>Arthropoda</taxon>
        <taxon>Crustacea</taxon>
        <taxon>Multicrustacea</taxon>
        <taxon>Malacostraca</taxon>
        <taxon>Eumalacostraca</taxon>
        <taxon>Eucarida</taxon>
        <taxon>Decapoda</taxon>
        <taxon>Pleocyemata</taxon>
        <taxon>Astacidea</taxon>
        <taxon>Parastacoidea</taxon>
        <taxon>Parastacidae</taxon>
        <taxon>Cherax</taxon>
    </lineage>
</organism>
<feature type="non-terminal residue" evidence="1">
    <location>
        <position position="1"/>
    </location>
</feature>
<evidence type="ECO:0000313" key="2">
    <source>
        <dbReference type="Proteomes" id="UP001445076"/>
    </source>
</evidence>
<proteinExistence type="predicted"/>
<comment type="caution">
    <text evidence="1">The sequence shown here is derived from an EMBL/GenBank/DDBJ whole genome shotgun (WGS) entry which is preliminary data.</text>
</comment>
<gene>
    <name evidence="1" type="ORF">OTU49_014272</name>
</gene>
<protein>
    <submittedName>
        <fullName evidence="1">Uncharacterized protein</fullName>
    </submittedName>
</protein>